<dbReference type="EMBL" id="SPHZ02000008">
    <property type="protein sequence ID" value="KAF0903464.1"/>
    <property type="molecule type" value="Genomic_DNA"/>
</dbReference>
<evidence type="ECO:0000313" key="3">
    <source>
        <dbReference type="Proteomes" id="UP000479710"/>
    </source>
</evidence>
<gene>
    <name evidence="2" type="ORF">E2562_027875</name>
</gene>
<dbReference type="AlphaFoldDB" id="A0A6G1CUA0"/>
<dbReference type="Proteomes" id="UP000479710">
    <property type="component" value="Unassembled WGS sequence"/>
</dbReference>
<evidence type="ECO:0000256" key="1">
    <source>
        <dbReference type="SAM" id="MobiDB-lite"/>
    </source>
</evidence>
<comment type="caution">
    <text evidence="2">The sequence shown here is derived from an EMBL/GenBank/DDBJ whole genome shotgun (WGS) entry which is preliminary data.</text>
</comment>
<sequence length="94" mass="10478">MAREDGAPRDADEHTPRDKRKHVAVDEYMGGSGDKLQREANIVRLPLCKDDQGGSKRPAGLVEPIHDGRHKKERHARLDKAPPPKPSARSLQVE</sequence>
<feature type="compositionally biased region" description="Basic and acidic residues" evidence="1">
    <location>
        <begin position="1"/>
        <end position="16"/>
    </location>
</feature>
<organism evidence="2 3">
    <name type="scientific">Oryza meyeriana var. granulata</name>
    <dbReference type="NCBI Taxonomy" id="110450"/>
    <lineage>
        <taxon>Eukaryota</taxon>
        <taxon>Viridiplantae</taxon>
        <taxon>Streptophyta</taxon>
        <taxon>Embryophyta</taxon>
        <taxon>Tracheophyta</taxon>
        <taxon>Spermatophyta</taxon>
        <taxon>Magnoliopsida</taxon>
        <taxon>Liliopsida</taxon>
        <taxon>Poales</taxon>
        <taxon>Poaceae</taxon>
        <taxon>BOP clade</taxon>
        <taxon>Oryzoideae</taxon>
        <taxon>Oryzeae</taxon>
        <taxon>Oryzinae</taxon>
        <taxon>Oryza</taxon>
        <taxon>Oryza meyeriana</taxon>
    </lineage>
</organism>
<protein>
    <submittedName>
        <fullName evidence="2">Uncharacterized protein</fullName>
    </submittedName>
</protein>
<name>A0A6G1CUA0_9ORYZ</name>
<evidence type="ECO:0000313" key="2">
    <source>
        <dbReference type="EMBL" id="KAF0903464.1"/>
    </source>
</evidence>
<accession>A0A6G1CUA0</accession>
<keyword evidence="3" id="KW-1185">Reference proteome</keyword>
<feature type="region of interest" description="Disordered" evidence="1">
    <location>
        <begin position="1"/>
        <end position="94"/>
    </location>
</feature>
<reference evidence="2 3" key="1">
    <citation type="submission" date="2019-11" db="EMBL/GenBank/DDBJ databases">
        <title>Whole genome sequence of Oryza granulata.</title>
        <authorList>
            <person name="Li W."/>
        </authorList>
    </citation>
    <scope>NUCLEOTIDE SEQUENCE [LARGE SCALE GENOMIC DNA]</scope>
    <source>
        <strain evidence="3">cv. Menghai</strain>
        <tissue evidence="2">Leaf</tissue>
    </source>
</reference>
<proteinExistence type="predicted"/>